<dbReference type="InterPro" id="IPR033585">
    <property type="entry name" value="DRC12-like"/>
</dbReference>
<comment type="caution">
    <text evidence="13">The sequence shown here is derived from an EMBL/GenBank/DDBJ whole genome shotgun (WGS) entry which is preliminary data.</text>
</comment>
<keyword evidence="6 12" id="KW-0175">Coiled coil</keyword>
<proteinExistence type="inferred from homology"/>
<comment type="subunit">
    <text evidence="3">Component of the nexin-dynein regulatory complex (N-DRC).</text>
</comment>
<comment type="similarity">
    <text evidence="10">Belongs to the DRC12 family.</text>
</comment>
<dbReference type="PANTHER" id="PTHR28656:SF1">
    <property type="entry name" value="COILED-COIL DOMAIN-CONTAINING PROTEIN 153"/>
    <property type="match status" value="1"/>
</dbReference>
<evidence type="ECO:0000256" key="6">
    <source>
        <dbReference type="ARBA" id="ARBA00023054"/>
    </source>
</evidence>
<keyword evidence="5" id="KW-0282">Flagellum</keyword>
<accession>A0ABN9AAQ3</accession>
<evidence type="ECO:0000256" key="5">
    <source>
        <dbReference type="ARBA" id="ARBA00022846"/>
    </source>
</evidence>
<comment type="subcellular location">
    <subcellularLocation>
        <location evidence="2">Cytoplasm</location>
        <location evidence="2">Cytoskeleton</location>
        <location evidence="2">Flagellum axoneme</location>
    </subcellularLocation>
</comment>
<dbReference type="EMBL" id="CATNWA010000063">
    <property type="protein sequence ID" value="CAI9532529.1"/>
    <property type="molecule type" value="Genomic_DNA"/>
</dbReference>
<evidence type="ECO:0000256" key="1">
    <source>
        <dbReference type="ARBA" id="ARBA00003029"/>
    </source>
</evidence>
<evidence type="ECO:0000313" key="14">
    <source>
        <dbReference type="Proteomes" id="UP001162483"/>
    </source>
</evidence>
<evidence type="ECO:0000313" key="13">
    <source>
        <dbReference type="EMBL" id="CAI9532529.1"/>
    </source>
</evidence>
<evidence type="ECO:0000256" key="12">
    <source>
        <dbReference type="SAM" id="Coils"/>
    </source>
</evidence>
<keyword evidence="14" id="KW-1185">Reference proteome</keyword>
<keyword evidence="7" id="KW-0969">Cilium</keyword>
<evidence type="ECO:0000256" key="10">
    <source>
        <dbReference type="ARBA" id="ARBA00044754"/>
    </source>
</evidence>
<keyword evidence="9" id="KW-0966">Cell projection</keyword>
<organism evidence="13 14">
    <name type="scientific">Staurois parvus</name>
    <dbReference type="NCBI Taxonomy" id="386267"/>
    <lineage>
        <taxon>Eukaryota</taxon>
        <taxon>Metazoa</taxon>
        <taxon>Chordata</taxon>
        <taxon>Craniata</taxon>
        <taxon>Vertebrata</taxon>
        <taxon>Euteleostomi</taxon>
        <taxon>Amphibia</taxon>
        <taxon>Batrachia</taxon>
        <taxon>Anura</taxon>
        <taxon>Neobatrachia</taxon>
        <taxon>Ranoidea</taxon>
        <taxon>Ranidae</taxon>
        <taxon>Staurois</taxon>
    </lineage>
</organism>
<evidence type="ECO:0000256" key="7">
    <source>
        <dbReference type="ARBA" id="ARBA00023069"/>
    </source>
</evidence>
<sequence length="100" mass="11750">MEDKHKKATVEVDVLKDHLALQRQVTRQAQYHKQEMRGKLHELLEDLQEERDTKQAIYSEMTRQHQDLEQQSSSRIQVLEEEVAKLKTTTVNNPRSSANP</sequence>
<evidence type="ECO:0000256" key="3">
    <source>
        <dbReference type="ARBA" id="ARBA00011248"/>
    </source>
</evidence>
<dbReference type="PANTHER" id="PTHR28656">
    <property type="entry name" value="COILED-COIL DOMAIN-CONTAINING PROTEIN 153"/>
    <property type="match status" value="1"/>
</dbReference>
<evidence type="ECO:0000256" key="9">
    <source>
        <dbReference type="ARBA" id="ARBA00023273"/>
    </source>
</evidence>
<evidence type="ECO:0000256" key="8">
    <source>
        <dbReference type="ARBA" id="ARBA00023212"/>
    </source>
</evidence>
<protein>
    <recommendedName>
        <fullName evidence="11">Dynein regulatory complex protein 12</fullName>
    </recommendedName>
</protein>
<keyword evidence="8" id="KW-0206">Cytoskeleton</keyword>
<evidence type="ECO:0000256" key="2">
    <source>
        <dbReference type="ARBA" id="ARBA00004611"/>
    </source>
</evidence>
<evidence type="ECO:0000256" key="11">
    <source>
        <dbReference type="ARBA" id="ARBA00044800"/>
    </source>
</evidence>
<dbReference type="Proteomes" id="UP001162483">
    <property type="component" value="Unassembled WGS sequence"/>
</dbReference>
<gene>
    <name evidence="13" type="ORF">SPARVUS_LOCUS232833</name>
</gene>
<evidence type="ECO:0000256" key="4">
    <source>
        <dbReference type="ARBA" id="ARBA00022490"/>
    </source>
</evidence>
<name>A0ABN9AAQ3_9NEOB</name>
<keyword evidence="4" id="KW-0963">Cytoplasm</keyword>
<comment type="function">
    <text evidence="1">Component of the nexin-dynein regulatory complex (N-DRC), a key regulator of ciliary/flagellar motility which maintains the alignment and integrity of the distal axoneme and regulates microtubule sliding in motile axonemes.</text>
</comment>
<reference evidence="13" key="1">
    <citation type="submission" date="2023-05" db="EMBL/GenBank/DDBJ databases">
        <authorList>
            <person name="Stuckert A."/>
        </authorList>
    </citation>
    <scope>NUCLEOTIDE SEQUENCE</scope>
</reference>
<feature type="coiled-coil region" evidence="12">
    <location>
        <begin position="33"/>
        <end position="89"/>
    </location>
</feature>